<keyword evidence="1" id="KW-1277">Toxin-antitoxin system</keyword>
<organism evidence="2 3">
    <name type="scientific">Methanothrix soehngenii</name>
    <name type="common">Methanosaeta concilii</name>
    <dbReference type="NCBI Taxonomy" id="2223"/>
    <lineage>
        <taxon>Archaea</taxon>
        <taxon>Methanobacteriati</taxon>
        <taxon>Methanobacteriota</taxon>
        <taxon>Stenosarchaea group</taxon>
        <taxon>Methanomicrobia</taxon>
        <taxon>Methanotrichales</taxon>
        <taxon>Methanotrichaceae</taxon>
        <taxon>Methanothrix</taxon>
    </lineage>
</organism>
<proteinExistence type="predicted"/>
<dbReference type="InterPro" id="IPR035093">
    <property type="entry name" value="RelE/ParE_toxin_dom_sf"/>
</dbReference>
<dbReference type="EMBL" id="JAAYUN010000023">
    <property type="protein sequence ID" value="NLJ21741.1"/>
    <property type="molecule type" value="Genomic_DNA"/>
</dbReference>
<dbReference type="SUPFAM" id="SSF143011">
    <property type="entry name" value="RelE-like"/>
    <property type="match status" value="1"/>
</dbReference>
<dbReference type="InterPro" id="IPR007712">
    <property type="entry name" value="RelE/ParE_toxin"/>
</dbReference>
<dbReference type="RefSeq" id="WP_276619453.1">
    <property type="nucleotide sequence ID" value="NZ_JAVEPU010000016.1"/>
</dbReference>
<dbReference type="Gene3D" id="3.30.2310.20">
    <property type="entry name" value="RelE-like"/>
    <property type="match status" value="1"/>
</dbReference>
<reference evidence="2 3" key="1">
    <citation type="journal article" date="2020" name="Biotechnol. Biofuels">
        <title>New insights from the biogas microbiome by comprehensive genome-resolved metagenomics of nearly 1600 species originating from multiple anaerobic digesters.</title>
        <authorList>
            <person name="Campanaro S."/>
            <person name="Treu L."/>
            <person name="Rodriguez-R L.M."/>
            <person name="Kovalovszki A."/>
            <person name="Ziels R.M."/>
            <person name="Maus I."/>
            <person name="Zhu X."/>
            <person name="Kougias P.G."/>
            <person name="Basile A."/>
            <person name="Luo G."/>
            <person name="Schluter A."/>
            <person name="Konstantinidis K.T."/>
            <person name="Angelidaki I."/>
        </authorList>
    </citation>
    <scope>NUCLEOTIDE SEQUENCE [LARGE SCALE GENOMIC DNA]</scope>
    <source>
        <strain evidence="2">AS27yjCOA_157</strain>
    </source>
</reference>
<dbReference type="PANTHER" id="PTHR38813">
    <property type="match status" value="1"/>
</dbReference>
<dbReference type="AlphaFoldDB" id="A0A7K4AFH8"/>
<evidence type="ECO:0000313" key="3">
    <source>
        <dbReference type="Proteomes" id="UP000544742"/>
    </source>
</evidence>
<dbReference type="Pfam" id="PF05016">
    <property type="entry name" value="ParE_toxin"/>
    <property type="match status" value="1"/>
</dbReference>
<gene>
    <name evidence="2" type="ORF">GX426_01330</name>
</gene>
<dbReference type="PANTHER" id="PTHR38813:SF1">
    <property type="entry name" value="TOXIN RELE1-RELATED"/>
    <property type="match status" value="1"/>
</dbReference>
<evidence type="ECO:0000313" key="2">
    <source>
        <dbReference type="EMBL" id="NLJ21741.1"/>
    </source>
</evidence>
<sequence length="96" mass="11320">MVAFHIVIDKDALEFINSLPSKSHRIVVEKCKTLAFNPFPGQGDKEIIQRKDHEDIYRLHISRSYTAFYKIYKDEKIVKILDIMTIEQAHKIYGRI</sequence>
<name>A0A7K4AFH8_METSH</name>
<evidence type="ECO:0000256" key="1">
    <source>
        <dbReference type="ARBA" id="ARBA00022649"/>
    </source>
</evidence>
<protein>
    <submittedName>
        <fullName evidence="2">Type II toxin-antitoxin system RelE/ParE family toxin</fullName>
    </submittedName>
</protein>
<comment type="caution">
    <text evidence="2">The sequence shown here is derived from an EMBL/GenBank/DDBJ whole genome shotgun (WGS) entry which is preliminary data.</text>
</comment>
<dbReference type="InterPro" id="IPR052747">
    <property type="entry name" value="TA_system_RelE_toxin"/>
</dbReference>
<accession>A0A7K4AFH8</accession>
<dbReference type="Proteomes" id="UP000544742">
    <property type="component" value="Unassembled WGS sequence"/>
</dbReference>